<evidence type="ECO:0000259" key="2">
    <source>
        <dbReference type="PROSITE" id="PS50213"/>
    </source>
</evidence>
<dbReference type="PANTHER" id="PTHR10900:SF77">
    <property type="entry name" value="FI19380P1"/>
    <property type="match status" value="1"/>
</dbReference>
<dbReference type="SUPFAM" id="SSF82153">
    <property type="entry name" value="FAS1 domain"/>
    <property type="match status" value="1"/>
</dbReference>
<organism evidence="3 4">
    <name type="scientific">Marseilla massiliensis</name>
    <dbReference type="NCBI Taxonomy" id="1841864"/>
    <lineage>
        <taxon>Bacteria</taxon>
        <taxon>Pseudomonadati</taxon>
        <taxon>Bacteroidota</taxon>
        <taxon>Bacteroidia</taxon>
        <taxon>Bacteroidales</taxon>
        <taxon>Prevotellaceae</taxon>
        <taxon>Marseilla</taxon>
    </lineage>
</organism>
<evidence type="ECO:0000256" key="1">
    <source>
        <dbReference type="SAM" id="SignalP"/>
    </source>
</evidence>
<feature type="chain" id="PRO_5037136750" evidence="1">
    <location>
        <begin position="25"/>
        <end position="690"/>
    </location>
</feature>
<keyword evidence="1" id="KW-0732">Signal</keyword>
<accession>A0A939B3J2</accession>
<gene>
    <name evidence="3" type="ORF">H6B30_02635</name>
</gene>
<proteinExistence type="predicted"/>
<dbReference type="AlphaFoldDB" id="A0A939B3J2"/>
<keyword evidence="4" id="KW-1185">Reference proteome</keyword>
<feature type="domain" description="FAS1" evidence="2">
    <location>
        <begin position="37"/>
        <end position="178"/>
    </location>
</feature>
<feature type="signal peptide" evidence="1">
    <location>
        <begin position="1"/>
        <end position="24"/>
    </location>
</feature>
<evidence type="ECO:0000313" key="3">
    <source>
        <dbReference type="EMBL" id="MBM6660656.1"/>
    </source>
</evidence>
<dbReference type="Pfam" id="PF02469">
    <property type="entry name" value="Fasciclin"/>
    <property type="match status" value="1"/>
</dbReference>
<dbReference type="Gene3D" id="2.30.180.10">
    <property type="entry name" value="FAS1 domain"/>
    <property type="match status" value="1"/>
</dbReference>
<dbReference type="Proteomes" id="UP000764045">
    <property type="component" value="Unassembled WGS sequence"/>
</dbReference>
<dbReference type="EMBL" id="JACJJL010000003">
    <property type="protein sequence ID" value="MBM6660656.1"/>
    <property type="molecule type" value="Genomic_DNA"/>
</dbReference>
<dbReference type="InterPro" id="IPR036378">
    <property type="entry name" value="FAS1_dom_sf"/>
</dbReference>
<sequence length="690" mass="79423">MKRLKYIFVGVVCALTGMATVSCSDEPDDENFYTFTGEMMSDYFRNRPEYSDFAYIVDQAGMTDLLSAYGHYTCFLPSNKVVENYLNKKGLNSVKDLTREQCDTIARTHLVNNMYATIDMNDGTLNTANMNKRYIQITHTVDKNDNSVVQLNRMSNIIFDLKDDSVENGIIHPIDVLLENSNSSISDVLKANDRIRIFYEGLVATGLRDTLIKTKDESYDGSKYGTYSYTSDFWREIAVAPEEKKYGFTVFVEPDDLYEKKFKEYGISTSNGMVRALYDLACMIYDPVFADDADYKAAYGFDKITDRNNPLNMFMAYHILTRDVIGWNKLTPIEVHSGIVDGAIGIKIDKMNPCDWYETLMPRTMMKLEQATVREYMGNSERGQRYINRRVDDKFSIDGSKIQPTVEADYLQDAPNGRYFYIDDIIAFNKDTQEKVLNDRIRMDFSTIFPEVMTMNMRLNGDPTKDDESSKADQTFKNGKNYWFPKGYLDNVTMEGNGVLVYRRPHWNFWSYEGDEFNLFGDYDFTFRLPPVPYEGEYQIRLGFCALDTRGVAQIYFDGKPQGIPVDMRKRLSDETILGDQFGTKKWADMTDEEKAEDQKMLKNLGYYRGAYGGYHSSGSTINEFVDNPRTYRLVLCTVHINPKKDHYIRVRCTSSSKLGNNNEFMMDYLEIVPKSVYGISSSGAMETDL</sequence>
<dbReference type="InterPro" id="IPR050904">
    <property type="entry name" value="Adhesion/Biosynth-related"/>
</dbReference>
<comment type="caution">
    <text evidence="3">The sequence shown here is derived from an EMBL/GenBank/DDBJ whole genome shotgun (WGS) entry which is preliminary data.</text>
</comment>
<dbReference type="PROSITE" id="PS51257">
    <property type="entry name" value="PROKAR_LIPOPROTEIN"/>
    <property type="match status" value="1"/>
</dbReference>
<evidence type="ECO:0000313" key="4">
    <source>
        <dbReference type="Proteomes" id="UP000764045"/>
    </source>
</evidence>
<protein>
    <submittedName>
        <fullName evidence="3">Fasciclin domain-containing protein</fullName>
    </submittedName>
</protein>
<reference evidence="3 4" key="1">
    <citation type="journal article" date="2021" name="Sci. Rep.">
        <title>The distribution of antibiotic resistance genes in chicken gut microbiota commensals.</title>
        <authorList>
            <person name="Juricova H."/>
            <person name="Matiasovicova J."/>
            <person name="Kubasova T."/>
            <person name="Cejkova D."/>
            <person name="Rychlik I."/>
        </authorList>
    </citation>
    <scope>NUCLEOTIDE SEQUENCE [LARGE SCALE GENOMIC DNA]</scope>
    <source>
        <strain evidence="3 4">An819</strain>
    </source>
</reference>
<dbReference type="InterPro" id="IPR000782">
    <property type="entry name" value="FAS1_domain"/>
</dbReference>
<dbReference type="PROSITE" id="PS50213">
    <property type="entry name" value="FAS1"/>
    <property type="match status" value="1"/>
</dbReference>
<dbReference type="PANTHER" id="PTHR10900">
    <property type="entry name" value="PERIOSTIN-RELATED"/>
    <property type="match status" value="1"/>
</dbReference>
<name>A0A939B3J2_9BACT</name>